<keyword evidence="3" id="KW-1185">Reference proteome</keyword>
<name>A0A5C4MTM4_9RHOB</name>
<reference evidence="2 3" key="1">
    <citation type="submission" date="2019-06" db="EMBL/GenBank/DDBJ databases">
        <title>YIM 131921 draft genome.</title>
        <authorList>
            <person name="Jiang L."/>
        </authorList>
    </citation>
    <scope>NUCLEOTIDE SEQUENCE [LARGE SCALE GENOMIC DNA]</scope>
    <source>
        <strain evidence="2 3">YIM 131921</strain>
    </source>
</reference>
<evidence type="ECO:0000256" key="1">
    <source>
        <dbReference type="SAM" id="MobiDB-lite"/>
    </source>
</evidence>
<protein>
    <submittedName>
        <fullName evidence="2">DUF3072 domain-containing protein</fullName>
    </submittedName>
</protein>
<evidence type="ECO:0000313" key="2">
    <source>
        <dbReference type="EMBL" id="TNC48316.1"/>
    </source>
</evidence>
<feature type="compositionally biased region" description="Basic and acidic residues" evidence="1">
    <location>
        <begin position="55"/>
        <end position="73"/>
    </location>
</feature>
<dbReference type="Proteomes" id="UP000305887">
    <property type="component" value="Unassembled WGS sequence"/>
</dbReference>
<dbReference type="OrthoDB" id="9811751at2"/>
<gene>
    <name evidence="2" type="ORF">FHG66_14435</name>
</gene>
<dbReference type="EMBL" id="VDFU01000018">
    <property type="protein sequence ID" value="TNC48316.1"/>
    <property type="molecule type" value="Genomic_DNA"/>
</dbReference>
<dbReference type="AlphaFoldDB" id="A0A5C4MTM4"/>
<organism evidence="2 3">
    <name type="scientific">Rubellimicrobium rubrum</name>
    <dbReference type="NCBI Taxonomy" id="2585369"/>
    <lineage>
        <taxon>Bacteria</taxon>
        <taxon>Pseudomonadati</taxon>
        <taxon>Pseudomonadota</taxon>
        <taxon>Alphaproteobacteria</taxon>
        <taxon>Rhodobacterales</taxon>
        <taxon>Roseobacteraceae</taxon>
        <taxon>Rubellimicrobium</taxon>
    </lineage>
</organism>
<feature type="region of interest" description="Disordered" evidence="1">
    <location>
        <begin position="1"/>
        <end position="30"/>
    </location>
</feature>
<proteinExistence type="predicted"/>
<accession>A0A5C4MTM4</accession>
<dbReference type="Pfam" id="PF11272">
    <property type="entry name" value="DUF3072"/>
    <property type="match status" value="1"/>
</dbReference>
<dbReference type="RefSeq" id="WP_139077770.1">
    <property type="nucleotide sequence ID" value="NZ_VDFU01000018.1"/>
</dbReference>
<feature type="compositionally biased region" description="Basic and acidic residues" evidence="1">
    <location>
        <begin position="1"/>
        <end position="22"/>
    </location>
</feature>
<evidence type="ECO:0000313" key="3">
    <source>
        <dbReference type="Proteomes" id="UP000305887"/>
    </source>
</evidence>
<feature type="region of interest" description="Disordered" evidence="1">
    <location>
        <begin position="52"/>
        <end position="73"/>
    </location>
</feature>
<dbReference type="InterPro" id="IPR021425">
    <property type="entry name" value="DUF3072"/>
</dbReference>
<comment type="caution">
    <text evidence="2">The sequence shown here is derived from an EMBL/GenBank/DDBJ whole genome shotgun (WGS) entry which is preliminary data.</text>
</comment>
<sequence length="73" mass="8261">MADANTKTHPEGNAEKDPHDWVTGDEPMTGAQASYLKTLCEETDEEFNENLTKAEASEMIDRLRDKSPRLKHD</sequence>